<dbReference type="Proteomes" id="UP000182793">
    <property type="component" value="Unassembled WGS sequence"/>
</dbReference>
<keyword evidence="1" id="KW-0175">Coiled coil</keyword>
<dbReference type="Proteomes" id="UP000029382">
    <property type="component" value="Unassembled WGS sequence"/>
</dbReference>
<comment type="caution">
    <text evidence="2">The sequence shown here is derived from an EMBL/GenBank/DDBJ whole genome shotgun (WGS) entry which is preliminary data.</text>
</comment>
<evidence type="ECO:0000313" key="4">
    <source>
        <dbReference type="Proteomes" id="UP000029382"/>
    </source>
</evidence>
<gene>
    <name evidence="2" type="ORF">H702_09140</name>
    <name evidence="3" type="ORF">SAMN02910290_00858</name>
</gene>
<dbReference type="AlphaFoldDB" id="A0A091C9T5"/>
<reference evidence="2 4" key="1">
    <citation type="journal article" date="2014" name="Genome Announc.">
        <title>Draft Genome Sequences of Streptococcus bovis Strains ATCC 33317 and JB1.</title>
        <authorList>
            <person name="Benahmed F.H."/>
            <person name="Gopinath G.R."/>
            <person name="Harbottle H."/>
            <person name="Cotta M.A."/>
            <person name="Luo Y."/>
            <person name="Henderson C."/>
            <person name="Teri P."/>
            <person name="Soppet D."/>
            <person name="Rasmussen M."/>
            <person name="Whitehead T.R."/>
            <person name="Davidson M."/>
        </authorList>
    </citation>
    <scope>NUCLEOTIDE SEQUENCE [LARGE SCALE GENOMIC DNA]</scope>
    <source>
        <strain evidence="2 4">JB1</strain>
    </source>
</reference>
<dbReference type="EMBL" id="AUZH01000033">
    <property type="protein sequence ID" value="KFN86538.1"/>
    <property type="molecule type" value="Genomic_DNA"/>
</dbReference>
<feature type="coiled-coil region" evidence="1">
    <location>
        <begin position="36"/>
        <end position="63"/>
    </location>
</feature>
<reference evidence="3 5" key="2">
    <citation type="submission" date="2016-10" db="EMBL/GenBank/DDBJ databases">
        <authorList>
            <person name="Varghese N."/>
            <person name="Submissions S."/>
        </authorList>
    </citation>
    <scope>NUCLEOTIDE SEQUENCE [LARGE SCALE GENOMIC DNA]</scope>
    <source>
        <strain evidence="3 5">JB1</strain>
    </source>
</reference>
<evidence type="ECO:0000313" key="5">
    <source>
        <dbReference type="Proteomes" id="UP000182793"/>
    </source>
</evidence>
<accession>A0A091C9T5</accession>
<proteinExistence type="predicted"/>
<evidence type="ECO:0000313" key="2">
    <source>
        <dbReference type="EMBL" id="KFN86538.1"/>
    </source>
</evidence>
<evidence type="ECO:0000256" key="1">
    <source>
        <dbReference type="SAM" id="Coils"/>
    </source>
</evidence>
<organism evidence="2 4">
    <name type="scientific">Streptococcus equinus JB1</name>
    <dbReference type="NCBI Taxonomy" id="1294274"/>
    <lineage>
        <taxon>Bacteria</taxon>
        <taxon>Bacillati</taxon>
        <taxon>Bacillota</taxon>
        <taxon>Bacilli</taxon>
        <taxon>Lactobacillales</taxon>
        <taxon>Streptococcaceae</taxon>
        <taxon>Streptococcus</taxon>
    </lineage>
</organism>
<keyword evidence="5" id="KW-1185">Reference proteome</keyword>
<sequence>MIIKIIKQYFWDILLIGIALYSICASAYAFGCIKTMNMYEPEINNLKQENRELREQNRTLSDNQVIIYHADNWGGTYESESEQ</sequence>
<name>A0A091C9T5_STREI</name>
<evidence type="ECO:0000313" key="3">
    <source>
        <dbReference type="EMBL" id="SFL20346.1"/>
    </source>
</evidence>
<protein>
    <submittedName>
        <fullName evidence="2">Uncharacterized protein</fullName>
    </submittedName>
</protein>
<dbReference type="EMBL" id="FOTG01000004">
    <property type="protein sequence ID" value="SFL20346.1"/>
    <property type="molecule type" value="Genomic_DNA"/>
</dbReference>